<protein>
    <submittedName>
        <fullName evidence="1">Uncharacterized Zn finger protein (UPF0148 family)</fullName>
    </submittedName>
</protein>
<gene>
    <name evidence="1" type="ORF">J2Y69_002155</name>
</gene>
<evidence type="ECO:0000313" key="1">
    <source>
        <dbReference type="EMBL" id="MDR6867551.1"/>
    </source>
</evidence>
<comment type="caution">
    <text evidence="1">The sequence shown here is derived from an EMBL/GenBank/DDBJ whole genome shotgun (WGS) entry which is preliminary data.</text>
</comment>
<sequence>MTDLDDPAFDAATCPDCAVALRDQDGGLVCPACGWTIDAGDAEVPAAFDGPDVDEWRGV</sequence>
<evidence type="ECO:0000313" key="2">
    <source>
        <dbReference type="Proteomes" id="UP001259347"/>
    </source>
</evidence>
<reference evidence="1 2" key="1">
    <citation type="submission" date="2023-07" db="EMBL/GenBank/DDBJ databases">
        <title>Sorghum-associated microbial communities from plants grown in Nebraska, USA.</title>
        <authorList>
            <person name="Schachtman D."/>
        </authorList>
    </citation>
    <scope>NUCLEOTIDE SEQUENCE [LARGE SCALE GENOMIC DNA]</scope>
    <source>
        <strain evidence="1 2">2980</strain>
    </source>
</reference>
<keyword evidence="2" id="KW-1185">Reference proteome</keyword>
<organism evidence="1 2">
    <name type="scientific">Microbacterium resistens</name>
    <dbReference type="NCBI Taxonomy" id="156977"/>
    <lineage>
        <taxon>Bacteria</taxon>
        <taxon>Bacillati</taxon>
        <taxon>Actinomycetota</taxon>
        <taxon>Actinomycetes</taxon>
        <taxon>Micrococcales</taxon>
        <taxon>Microbacteriaceae</taxon>
        <taxon>Microbacterium</taxon>
    </lineage>
</organism>
<name>A0ABU1SD70_9MICO</name>
<accession>A0ABU1SD70</accession>
<dbReference type="RefSeq" id="WP_310020461.1">
    <property type="nucleotide sequence ID" value="NZ_JAVDUM010000009.1"/>
</dbReference>
<proteinExistence type="predicted"/>
<dbReference type="EMBL" id="JAVDUM010000009">
    <property type="protein sequence ID" value="MDR6867551.1"/>
    <property type="molecule type" value="Genomic_DNA"/>
</dbReference>
<dbReference type="Proteomes" id="UP001259347">
    <property type="component" value="Unassembled WGS sequence"/>
</dbReference>